<name>A0AAV5K4L3_9ROSI</name>
<dbReference type="GO" id="GO:0016788">
    <property type="term" value="F:hydrolase activity, acting on ester bonds"/>
    <property type="evidence" value="ECO:0007669"/>
    <property type="project" value="InterPro"/>
</dbReference>
<accession>A0AAV5K4L3</accession>
<dbReference type="Pfam" id="PF00657">
    <property type="entry name" value="Lipase_GDSL"/>
    <property type="match status" value="1"/>
</dbReference>
<dbReference type="InterPro" id="IPR001087">
    <property type="entry name" value="GDSL"/>
</dbReference>
<reference evidence="2 3" key="1">
    <citation type="journal article" date="2021" name="Commun. Biol.">
        <title>The genome of Shorea leprosula (Dipterocarpaceae) highlights the ecological relevance of drought in aseasonal tropical rainforests.</title>
        <authorList>
            <person name="Ng K.K.S."/>
            <person name="Kobayashi M.J."/>
            <person name="Fawcett J.A."/>
            <person name="Hatakeyama M."/>
            <person name="Paape T."/>
            <person name="Ng C.H."/>
            <person name="Ang C.C."/>
            <person name="Tnah L.H."/>
            <person name="Lee C.T."/>
            <person name="Nishiyama T."/>
            <person name="Sese J."/>
            <person name="O'Brien M.J."/>
            <person name="Copetti D."/>
            <person name="Mohd Noor M.I."/>
            <person name="Ong R.C."/>
            <person name="Putra M."/>
            <person name="Sireger I.Z."/>
            <person name="Indrioko S."/>
            <person name="Kosugi Y."/>
            <person name="Izuno A."/>
            <person name="Isagi Y."/>
            <person name="Lee S.L."/>
            <person name="Shimizu K.K."/>
        </authorList>
    </citation>
    <scope>NUCLEOTIDE SEQUENCE [LARGE SCALE GENOMIC DNA]</scope>
    <source>
        <strain evidence="2">214</strain>
    </source>
</reference>
<dbReference type="AlphaFoldDB" id="A0AAV5K4L3"/>
<evidence type="ECO:0000256" key="1">
    <source>
        <dbReference type="ARBA" id="ARBA00008668"/>
    </source>
</evidence>
<dbReference type="EMBL" id="BPVZ01000049">
    <property type="protein sequence ID" value="GKV17820.1"/>
    <property type="molecule type" value="Genomic_DNA"/>
</dbReference>
<gene>
    <name evidence="2" type="ORF">SLEP1_g28279</name>
</gene>
<organism evidence="2 3">
    <name type="scientific">Rubroshorea leprosula</name>
    <dbReference type="NCBI Taxonomy" id="152421"/>
    <lineage>
        <taxon>Eukaryota</taxon>
        <taxon>Viridiplantae</taxon>
        <taxon>Streptophyta</taxon>
        <taxon>Embryophyta</taxon>
        <taxon>Tracheophyta</taxon>
        <taxon>Spermatophyta</taxon>
        <taxon>Magnoliopsida</taxon>
        <taxon>eudicotyledons</taxon>
        <taxon>Gunneridae</taxon>
        <taxon>Pentapetalae</taxon>
        <taxon>rosids</taxon>
        <taxon>malvids</taxon>
        <taxon>Malvales</taxon>
        <taxon>Dipterocarpaceae</taxon>
        <taxon>Rubroshorea</taxon>
    </lineage>
</organism>
<dbReference type="InterPro" id="IPR036514">
    <property type="entry name" value="SGNH_hydro_sf"/>
</dbReference>
<dbReference type="PANTHER" id="PTHR45642">
    <property type="entry name" value="GDSL ESTERASE/LIPASE EXL3"/>
    <property type="match status" value="1"/>
</dbReference>
<comment type="caution">
    <text evidence="2">The sequence shown here is derived from an EMBL/GenBank/DDBJ whole genome shotgun (WGS) entry which is preliminary data.</text>
</comment>
<evidence type="ECO:0000313" key="3">
    <source>
        <dbReference type="Proteomes" id="UP001054252"/>
    </source>
</evidence>
<proteinExistence type="inferred from homology"/>
<dbReference type="Gene3D" id="3.40.50.1110">
    <property type="entry name" value="SGNH hydrolase"/>
    <property type="match status" value="1"/>
</dbReference>
<protein>
    <submittedName>
        <fullName evidence="2">Uncharacterized protein</fullName>
    </submittedName>
</protein>
<evidence type="ECO:0000313" key="2">
    <source>
        <dbReference type="EMBL" id="GKV17820.1"/>
    </source>
</evidence>
<dbReference type="GO" id="GO:0005576">
    <property type="term" value="C:extracellular region"/>
    <property type="evidence" value="ECO:0007669"/>
    <property type="project" value="TreeGrafter"/>
</dbReference>
<dbReference type="Proteomes" id="UP001054252">
    <property type="component" value="Unassembled WGS sequence"/>
</dbReference>
<dbReference type="PANTHER" id="PTHR45642:SF52">
    <property type="entry name" value="GDSL-LIKE LIPASE_ACYLHYDROLASE"/>
    <property type="match status" value="1"/>
</dbReference>
<sequence>MSTLPLGCLPAARIALGGLCTEIVNQAAMLFNSKLESDINNLKGSLPGAKLVFVDVYNPLLQLIQNPHESGFDVATRGCCGSGVAEICSRLTLVTCSDPSNYVFWDSAHPSEKAYRTIVPEVLQKYQSGF</sequence>
<dbReference type="InterPro" id="IPR050592">
    <property type="entry name" value="GDSL_lipolytic_enzyme"/>
</dbReference>
<keyword evidence="3" id="KW-1185">Reference proteome</keyword>
<comment type="similarity">
    <text evidence="1">Belongs to the 'GDSL' lipolytic enzyme family.</text>
</comment>